<dbReference type="OrthoDB" id="36455at2759"/>
<dbReference type="InterPro" id="IPR013785">
    <property type="entry name" value="Aldolase_TIM"/>
</dbReference>
<dbReference type="GO" id="GO:0006096">
    <property type="term" value="P:glycolytic process"/>
    <property type="evidence" value="ECO:0007669"/>
    <property type="project" value="UniProtKB-KW"/>
</dbReference>
<evidence type="ECO:0000256" key="3">
    <source>
        <dbReference type="ARBA" id="ARBA00010387"/>
    </source>
</evidence>
<dbReference type="PANTHER" id="PTHR11627">
    <property type="entry name" value="FRUCTOSE-BISPHOSPHATE ALDOLASE"/>
    <property type="match status" value="1"/>
</dbReference>
<keyword evidence="6" id="KW-0456">Lyase</keyword>
<sequence length="153" mass="17273">MRATYLKFSAFIVVDVDLVRSSLHIDFWSNIRFKLQIMSPGAKVLMALLPVLLLTTNRVDRFAKWRTIVSIPDGPSALAVKETAWGLVRYAAISQVLTFVLRTVNLLNCTLVTLDWNLDIIENCNGLVPIMEPEIFLDGEHGIDRTFKVAQKV</sequence>
<evidence type="ECO:0000256" key="6">
    <source>
        <dbReference type="ARBA" id="ARBA00023239"/>
    </source>
</evidence>
<dbReference type="Gene3D" id="3.20.20.70">
    <property type="entry name" value="Aldolase class I"/>
    <property type="match status" value="2"/>
</dbReference>
<keyword evidence="5" id="KW-0324">Glycolysis</keyword>
<comment type="pathway">
    <text evidence="2">Carbohydrate degradation; glycolysis; D-glyceraldehyde 3-phosphate and glycerone phosphate from D-glucose: step 4/4.</text>
</comment>
<dbReference type="EC" id="4.1.2.13" evidence="4"/>
<comment type="catalytic activity">
    <reaction evidence="1">
        <text>beta-D-fructose 1,6-bisphosphate = D-glyceraldehyde 3-phosphate + dihydroxyacetone phosphate</text>
        <dbReference type="Rhea" id="RHEA:14729"/>
        <dbReference type="ChEBI" id="CHEBI:32966"/>
        <dbReference type="ChEBI" id="CHEBI:57642"/>
        <dbReference type="ChEBI" id="CHEBI:59776"/>
        <dbReference type="EC" id="4.1.2.13"/>
    </reaction>
</comment>
<proteinExistence type="inferred from homology"/>
<gene>
    <name evidence="7" type="ORF">OLEA9_A045946</name>
</gene>
<dbReference type="Proteomes" id="UP000594638">
    <property type="component" value="Unassembled WGS sequence"/>
</dbReference>
<comment type="similarity">
    <text evidence="3">Belongs to the class I fructose-bisphosphate aldolase family.</text>
</comment>
<organism evidence="7 8">
    <name type="scientific">Olea europaea subsp. europaea</name>
    <dbReference type="NCBI Taxonomy" id="158383"/>
    <lineage>
        <taxon>Eukaryota</taxon>
        <taxon>Viridiplantae</taxon>
        <taxon>Streptophyta</taxon>
        <taxon>Embryophyta</taxon>
        <taxon>Tracheophyta</taxon>
        <taxon>Spermatophyta</taxon>
        <taxon>Magnoliopsida</taxon>
        <taxon>eudicotyledons</taxon>
        <taxon>Gunneridae</taxon>
        <taxon>Pentapetalae</taxon>
        <taxon>asterids</taxon>
        <taxon>lamiids</taxon>
        <taxon>Lamiales</taxon>
        <taxon>Oleaceae</taxon>
        <taxon>Oleeae</taxon>
        <taxon>Olea</taxon>
    </lineage>
</organism>
<dbReference type="EMBL" id="CACTIH010000024">
    <property type="protein sequence ID" value="CAA2935267.1"/>
    <property type="molecule type" value="Genomic_DNA"/>
</dbReference>
<name>A0A8S0PGK6_OLEEU</name>
<dbReference type="InterPro" id="IPR000741">
    <property type="entry name" value="FBA_I"/>
</dbReference>
<dbReference type="AlphaFoldDB" id="A0A8S0PGK6"/>
<reference evidence="7 8" key="1">
    <citation type="submission" date="2019-12" db="EMBL/GenBank/DDBJ databases">
        <authorList>
            <person name="Alioto T."/>
            <person name="Alioto T."/>
            <person name="Gomez Garrido J."/>
        </authorList>
    </citation>
    <scope>NUCLEOTIDE SEQUENCE [LARGE SCALE GENOMIC DNA]</scope>
</reference>
<dbReference type="Pfam" id="PF00274">
    <property type="entry name" value="Glycolytic"/>
    <property type="match status" value="2"/>
</dbReference>
<accession>A0A8S0PGK6</accession>
<dbReference type="Gramene" id="OE9A045946T1">
    <property type="protein sequence ID" value="OE9A045946C1"/>
    <property type="gene ID" value="OE9A045946"/>
</dbReference>
<dbReference type="SUPFAM" id="SSF51569">
    <property type="entry name" value="Aldolase"/>
    <property type="match status" value="1"/>
</dbReference>
<protein>
    <recommendedName>
        <fullName evidence="4">fructose-bisphosphate aldolase</fullName>
        <ecNumber evidence="4">4.1.2.13</ecNumber>
    </recommendedName>
</protein>
<evidence type="ECO:0000256" key="4">
    <source>
        <dbReference type="ARBA" id="ARBA00013068"/>
    </source>
</evidence>
<evidence type="ECO:0000256" key="1">
    <source>
        <dbReference type="ARBA" id="ARBA00000441"/>
    </source>
</evidence>
<keyword evidence="8" id="KW-1185">Reference proteome</keyword>
<evidence type="ECO:0000313" key="8">
    <source>
        <dbReference type="Proteomes" id="UP000594638"/>
    </source>
</evidence>
<dbReference type="GO" id="GO:0004332">
    <property type="term" value="F:fructose-bisphosphate aldolase activity"/>
    <property type="evidence" value="ECO:0007669"/>
    <property type="project" value="UniProtKB-EC"/>
</dbReference>
<evidence type="ECO:0000313" key="7">
    <source>
        <dbReference type="EMBL" id="CAA2935267.1"/>
    </source>
</evidence>
<evidence type="ECO:0000256" key="2">
    <source>
        <dbReference type="ARBA" id="ARBA00004714"/>
    </source>
</evidence>
<comment type="caution">
    <text evidence="7">The sequence shown here is derived from an EMBL/GenBank/DDBJ whole genome shotgun (WGS) entry which is preliminary data.</text>
</comment>
<evidence type="ECO:0000256" key="5">
    <source>
        <dbReference type="ARBA" id="ARBA00023152"/>
    </source>
</evidence>